<keyword evidence="4" id="KW-0804">Transcription</keyword>
<name>A0A512DM82_9PROT</name>
<dbReference type="InterPro" id="IPR053866">
    <property type="entry name" value="PhyR_sigma2"/>
</dbReference>
<evidence type="ECO:0000256" key="2">
    <source>
        <dbReference type="ARBA" id="ARBA00023015"/>
    </source>
</evidence>
<keyword evidence="2" id="KW-0805">Transcription regulation</keyword>
<feature type="domain" description="PhyR sigma2" evidence="6">
    <location>
        <begin position="10"/>
        <end position="62"/>
    </location>
</feature>
<dbReference type="OrthoDB" id="9803470at2"/>
<dbReference type="SUPFAM" id="SSF88946">
    <property type="entry name" value="Sigma2 domain of RNA polymerase sigma factors"/>
    <property type="match status" value="1"/>
</dbReference>
<dbReference type="InterPro" id="IPR036388">
    <property type="entry name" value="WH-like_DNA-bd_sf"/>
</dbReference>
<evidence type="ECO:0000256" key="3">
    <source>
        <dbReference type="ARBA" id="ARBA00023082"/>
    </source>
</evidence>
<keyword evidence="3" id="KW-0731">Sigma factor</keyword>
<evidence type="ECO:0000313" key="8">
    <source>
        <dbReference type="Proteomes" id="UP000321523"/>
    </source>
</evidence>
<gene>
    <name evidence="7" type="ORF">SAE02_17350</name>
</gene>
<sequence>MSENTLDRLEQEIPALRRFARALVGHPERADDLVQDTLERALTRLDSYTPGTNMRAWLFTILRNAHINELRRARTTATPDETLEALSPPAPAAQEHGLAVRDLERALARLTPEMREVLLLIGLEGMSYEEAADVLGAKVGTVKSRLCRGREALRRLMDGEVGEDGITRLPGRPLTPATSREMAAVVLAFQRSAAAAARTVHAGAEVVDFTERRTGT</sequence>
<dbReference type="PANTHER" id="PTHR43133:SF25">
    <property type="entry name" value="RNA POLYMERASE SIGMA FACTOR RFAY-RELATED"/>
    <property type="match status" value="1"/>
</dbReference>
<evidence type="ECO:0008006" key="9">
    <source>
        <dbReference type="Google" id="ProtNLM"/>
    </source>
</evidence>
<dbReference type="RefSeq" id="WP_063772219.1">
    <property type="nucleotide sequence ID" value="NZ_BJYZ01000006.1"/>
</dbReference>
<dbReference type="NCBIfam" id="TIGR02937">
    <property type="entry name" value="sigma70-ECF"/>
    <property type="match status" value="1"/>
</dbReference>
<comment type="caution">
    <text evidence="7">The sequence shown here is derived from an EMBL/GenBank/DDBJ whole genome shotgun (WGS) entry which is preliminary data.</text>
</comment>
<evidence type="ECO:0000259" key="6">
    <source>
        <dbReference type="Pfam" id="PF22029"/>
    </source>
</evidence>
<dbReference type="GO" id="GO:0003677">
    <property type="term" value="F:DNA binding"/>
    <property type="evidence" value="ECO:0007669"/>
    <property type="project" value="InterPro"/>
</dbReference>
<dbReference type="Pfam" id="PF08281">
    <property type="entry name" value="Sigma70_r4_2"/>
    <property type="match status" value="1"/>
</dbReference>
<dbReference type="Gene3D" id="1.10.1740.10">
    <property type="match status" value="1"/>
</dbReference>
<evidence type="ECO:0000313" key="7">
    <source>
        <dbReference type="EMBL" id="GEO37587.1"/>
    </source>
</evidence>
<dbReference type="Pfam" id="PF22029">
    <property type="entry name" value="PhyR_sigma2"/>
    <property type="match status" value="1"/>
</dbReference>
<dbReference type="InterPro" id="IPR013324">
    <property type="entry name" value="RNA_pol_sigma_r3/r4-like"/>
</dbReference>
<keyword evidence="8" id="KW-1185">Reference proteome</keyword>
<proteinExistence type="inferred from homology"/>
<dbReference type="InterPro" id="IPR039425">
    <property type="entry name" value="RNA_pol_sigma-70-like"/>
</dbReference>
<dbReference type="GO" id="GO:0006352">
    <property type="term" value="P:DNA-templated transcription initiation"/>
    <property type="evidence" value="ECO:0007669"/>
    <property type="project" value="InterPro"/>
</dbReference>
<comment type="similarity">
    <text evidence="1">Belongs to the sigma-70 factor family. ECF subfamily.</text>
</comment>
<protein>
    <recommendedName>
        <fullName evidence="9">RNA polymerase sigma factor</fullName>
    </recommendedName>
</protein>
<dbReference type="CDD" id="cd06171">
    <property type="entry name" value="Sigma70_r4"/>
    <property type="match status" value="1"/>
</dbReference>
<feature type="domain" description="RNA polymerase sigma factor 70 region 4 type 2" evidence="5">
    <location>
        <begin position="102"/>
        <end position="153"/>
    </location>
</feature>
<evidence type="ECO:0000259" key="5">
    <source>
        <dbReference type="Pfam" id="PF08281"/>
    </source>
</evidence>
<dbReference type="AlphaFoldDB" id="A0A512DM82"/>
<dbReference type="SUPFAM" id="SSF88659">
    <property type="entry name" value="Sigma3 and sigma4 domains of RNA polymerase sigma factors"/>
    <property type="match status" value="1"/>
</dbReference>
<dbReference type="Proteomes" id="UP000321523">
    <property type="component" value="Unassembled WGS sequence"/>
</dbReference>
<dbReference type="Gene3D" id="1.10.10.10">
    <property type="entry name" value="Winged helix-like DNA-binding domain superfamily/Winged helix DNA-binding domain"/>
    <property type="match status" value="1"/>
</dbReference>
<evidence type="ECO:0000256" key="1">
    <source>
        <dbReference type="ARBA" id="ARBA00010641"/>
    </source>
</evidence>
<dbReference type="PANTHER" id="PTHR43133">
    <property type="entry name" value="RNA POLYMERASE ECF-TYPE SIGMA FACTO"/>
    <property type="match status" value="1"/>
</dbReference>
<evidence type="ECO:0000256" key="4">
    <source>
        <dbReference type="ARBA" id="ARBA00023163"/>
    </source>
</evidence>
<dbReference type="InterPro" id="IPR013249">
    <property type="entry name" value="RNA_pol_sigma70_r4_t2"/>
</dbReference>
<dbReference type="EMBL" id="BJYZ01000006">
    <property type="protein sequence ID" value="GEO37587.1"/>
    <property type="molecule type" value="Genomic_DNA"/>
</dbReference>
<organism evidence="7 8">
    <name type="scientific">Skermanella aerolata</name>
    <dbReference type="NCBI Taxonomy" id="393310"/>
    <lineage>
        <taxon>Bacteria</taxon>
        <taxon>Pseudomonadati</taxon>
        <taxon>Pseudomonadota</taxon>
        <taxon>Alphaproteobacteria</taxon>
        <taxon>Rhodospirillales</taxon>
        <taxon>Azospirillaceae</taxon>
        <taxon>Skermanella</taxon>
    </lineage>
</organism>
<dbReference type="InterPro" id="IPR013325">
    <property type="entry name" value="RNA_pol_sigma_r2"/>
</dbReference>
<dbReference type="GO" id="GO:0016987">
    <property type="term" value="F:sigma factor activity"/>
    <property type="evidence" value="ECO:0007669"/>
    <property type="project" value="UniProtKB-KW"/>
</dbReference>
<dbReference type="InterPro" id="IPR014284">
    <property type="entry name" value="RNA_pol_sigma-70_dom"/>
</dbReference>
<reference evidence="7 8" key="1">
    <citation type="submission" date="2019-07" db="EMBL/GenBank/DDBJ databases">
        <title>Whole genome shotgun sequence of Skermanella aerolata NBRC 106429.</title>
        <authorList>
            <person name="Hosoyama A."/>
            <person name="Uohara A."/>
            <person name="Ohji S."/>
            <person name="Ichikawa N."/>
        </authorList>
    </citation>
    <scope>NUCLEOTIDE SEQUENCE [LARGE SCALE GENOMIC DNA]</scope>
    <source>
        <strain evidence="7 8">NBRC 106429</strain>
    </source>
</reference>
<accession>A0A512DM82</accession>